<organism evidence="2 3">
    <name type="scientific">Streptomyces paromomycinus</name>
    <name type="common">Streptomyces rimosus subsp. paromomycinus</name>
    <dbReference type="NCBI Taxonomy" id="92743"/>
    <lineage>
        <taxon>Bacteria</taxon>
        <taxon>Bacillati</taxon>
        <taxon>Actinomycetota</taxon>
        <taxon>Actinomycetes</taxon>
        <taxon>Kitasatosporales</taxon>
        <taxon>Streptomycetaceae</taxon>
        <taxon>Streptomyces</taxon>
    </lineage>
</organism>
<dbReference type="EMBL" id="BHZD01000001">
    <property type="protein sequence ID" value="GCD40698.1"/>
    <property type="molecule type" value="Genomic_DNA"/>
</dbReference>
<feature type="region of interest" description="Disordered" evidence="1">
    <location>
        <begin position="82"/>
        <end position="132"/>
    </location>
</feature>
<reference evidence="2 3" key="1">
    <citation type="submission" date="2018-11" db="EMBL/GenBank/DDBJ databases">
        <title>Whole genome sequence of Streptomyces paromomycinus NBRC 15454(T).</title>
        <authorList>
            <person name="Komaki H."/>
            <person name="Tamura T."/>
        </authorList>
    </citation>
    <scope>NUCLEOTIDE SEQUENCE [LARGE SCALE GENOMIC DNA]</scope>
    <source>
        <strain evidence="2 3">NBRC 15454</strain>
    </source>
</reference>
<accession>A0A401VUG6</accession>
<evidence type="ECO:0000256" key="1">
    <source>
        <dbReference type="SAM" id="MobiDB-lite"/>
    </source>
</evidence>
<dbReference type="Proteomes" id="UP000286746">
    <property type="component" value="Unassembled WGS sequence"/>
</dbReference>
<keyword evidence="3" id="KW-1185">Reference proteome</keyword>
<protein>
    <submittedName>
        <fullName evidence="2">Epimerase</fullName>
    </submittedName>
</protein>
<dbReference type="SUPFAM" id="SSF51971">
    <property type="entry name" value="Nucleotide-binding domain"/>
    <property type="match status" value="1"/>
</dbReference>
<dbReference type="AlphaFoldDB" id="A0A401VUG6"/>
<feature type="compositionally biased region" description="Polar residues" evidence="1">
    <location>
        <begin position="119"/>
        <end position="132"/>
    </location>
</feature>
<evidence type="ECO:0000313" key="2">
    <source>
        <dbReference type="EMBL" id="GCD40698.1"/>
    </source>
</evidence>
<name>A0A401VUG6_STREY</name>
<comment type="caution">
    <text evidence="2">The sequence shown here is derived from an EMBL/GenBank/DDBJ whole genome shotgun (WGS) entry which is preliminary data.</text>
</comment>
<evidence type="ECO:0000313" key="3">
    <source>
        <dbReference type="Proteomes" id="UP000286746"/>
    </source>
</evidence>
<sequence>MTATPGALHTVLGAGPTGTSGVLELARRGHAVRLVDRSDSGEPLDGVQRLTGDEVPALGDIDLKHSCTDILDVPRGLAVLGENPSGDGRTWHLPTAPLAPHARSSPRGATWSALRSVPSRCSSRAPSDRSTG</sequence>
<gene>
    <name evidence="2" type="ORF">GKJPGBOP_00351</name>
</gene>
<dbReference type="InterPro" id="IPR036188">
    <property type="entry name" value="FAD/NAD-bd_sf"/>
</dbReference>
<dbReference type="SUPFAM" id="SSF51905">
    <property type="entry name" value="FAD/NAD(P)-binding domain"/>
    <property type="match status" value="1"/>
</dbReference>
<proteinExistence type="predicted"/>